<feature type="non-terminal residue" evidence="1">
    <location>
        <position position="126"/>
    </location>
</feature>
<organism evidence="1">
    <name type="scientific">marine sediment metagenome</name>
    <dbReference type="NCBI Taxonomy" id="412755"/>
    <lineage>
        <taxon>unclassified sequences</taxon>
        <taxon>metagenomes</taxon>
        <taxon>ecological metagenomes</taxon>
    </lineage>
</organism>
<name>X1STD9_9ZZZZ</name>
<evidence type="ECO:0000313" key="1">
    <source>
        <dbReference type="EMBL" id="GAI82401.1"/>
    </source>
</evidence>
<gene>
    <name evidence="1" type="ORF">S12H4_23216</name>
</gene>
<sequence length="126" mass="14087">MALAKYGGGLIELRGSIAGNTYSRNRYGAYVRARTKPINPDTPLQTQVRSALAWSVEHWFSSASPDQRIAWGDYADKVNMLNKLGEVMRLSGYNHFVRSNSIRKRNADTIVLPGPTIFNVPEHDPP</sequence>
<dbReference type="EMBL" id="BARW01012274">
    <property type="protein sequence ID" value="GAI82401.1"/>
    <property type="molecule type" value="Genomic_DNA"/>
</dbReference>
<protein>
    <submittedName>
        <fullName evidence="1">Uncharacterized protein</fullName>
    </submittedName>
</protein>
<reference evidence="1" key="1">
    <citation type="journal article" date="2014" name="Front. Microbiol.">
        <title>High frequency of phylogenetically diverse reductive dehalogenase-homologous genes in deep subseafloor sedimentary metagenomes.</title>
        <authorList>
            <person name="Kawai M."/>
            <person name="Futagami T."/>
            <person name="Toyoda A."/>
            <person name="Takaki Y."/>
            <person name="Nishi S."/>
            <person name="Hori S."/>
            <person name="Arai W."/>
            <person name="Tsubouchi T."/>
            <person name="Morono Y."/>
            <person name="Uchiyama I."/>
            <person name="Ito T."/>
            <person name="Fujiyama A."/>
            <person name="Inagaki F."/>
            <person name="Takami H."/>
        </authorList>
    </citation>
    <scope>NUCLEOTIDE SEQUENCE</scope>
    <source>
        <strain evidence="1">Expedition CK06-06</strain>
    </source>
</reference>
<proteinExistence type="predicted"/>
<accession>X1STD9</accession>
<dbReference type="AlphaFoldDB" id="X1STD9"/>
<comment type="caution">
    <text evidence="1">The sequence shown here is derived from an EMBL/GenBank/DDBJ whole genome shotgun (WGS) entry which is preliminary data.</text>
</comment>